<evidence type="ECO:0000313" key="2">
    <source>
        <dbReference type="Proteomes" id="UP001165064"/>
    </source>
</evidence>
<protein>
    <submittedName>
        <fullName evidence="1">Unnamed protein product</fullName>
    </submittedName>
</protein>
<dbReference type="Proteomes" id="UP001165064">
    <property type="component" value="Unassembled WGS sequence"/>
</dbReference>
<organism evidence="1 2">
    <name type="scientific">Ambrosiozyma monospora</name>
    <name type="common">Yeast</name>
    <name type="synonym">Endomycopsis monosporus</name>
    <dbReference type="NCBI Taxonomy" id="43982"/>
    <lineage>
        <taxon>Eukaryota</taxon>
        <taxon>Fungi</taxon>
        <taxon>Dikarya</taxon>
        <taxon>Ascomycota</taxon>
        <taxon>Saccharomycotina</taxon>
        <taxon>Pichiomycetes</taxon>
        <taxon>Pichiales</taxon>
        <taxon>Pichiaceae</taxon>
        <taxon>Ambrosiozyma</taxon>
    </lineage>
</organism>
<gene>
    <name evidence="1" type="ORF">Amon02_001174600</name>
</gene>
<proteinExistence type="predicted"/>
<accession>A0ACB5U751</accession>
<sequence>MNLPDSPIKYLKSPILISGSICPYKASQDSSSTSDDSVPEDYELWDLRLDQYPNVVIDSYIAFGLINLMKKKQMRFTTIIFDTILGPEKPYDPNKDFGLVFDDILAMCDEVKIDPVELIPTTSVWPLCLTSITVDKESSLEGLEKLQNLKEVILLTNVLLSTFTLNTTQQPALPSRSLKSLPLLKT</sequence>
<reference evidence="1" key="1">
    <citation type="submission" date="2023-04" db="EMBL/GenBank/DDBJ databases">
        <title>Ambrosiozyma monospora NBRC 10751.</title>
        <authorList>
            <person name="Ichikawa N."/>
            <person name="Sato H."/>
            <person name="Tonouchi N."/>
        </authorList>
    </citation>
    <scope>NUCLEOTIDE SEQUENCE</scope>
    <source>
        <strain evidence="1">NBRC 10751</strain>
    </source>
</reference>
<name>A0ACB5U751_AMBMO</name>
<comment type="caution">
    <text evidence="1">The sequence shown here is derived from an EMBL/GenBank/DDBJ whole genome shotgun (WGS) entry which is preliminary data.</text>
</comment>
<dbReference type="EMBL" id="BSXS01012961">
    <property type="protein sequence ID" value="GMF03329.1"/>
    <property type="molecule type" value="Genomic_DNA"/>
</dbReference>
<keyword evidence="2" id="KW-1185">Reference proteome</keyword>
<evidence type="ECO:0000313" key="1">
    <source>
        <dbReference type="EMBL" id="GMF03329.1"/>
    </source>
</evidence>